<keyword evidence="2" id="KW-1185">Reference proteome</keyword>
<dbReference type="Proteomes" id="UP000004980">
    <property type="component" value="Unassembled WGS sequence"/>
</dbReference>
<gene>
    <name evidence="1" type="ORF">WQE_22798</name>
</gene>
<organism evidence="1 2">
    <name type="scientific">Paraburkholderia hospita</name>
    <dbReference type="NCBI Taxonomy" id="169430"/>
    <lineage>
        <taxon>Bacteria</taxon>
        <taxon>Pseudomonadati</taxon>
        <taxon>Pseudomonadota</taxon>
        <taxon>Betaproteobacteria</taxon>
        <taxon>Burkholderiales</taxon>
        <taxon>Burkholderiaceae</taxon>
        <taxon>Paraburkholderia</taxon>
    </lineage>
</organism>
<dbReference type="EMBL" id="AKAU01000112">
    <property type="protein sequence ID" value="EIM98689.1"/>
    <property type="molecule type" value="Genomic_DNA"/>
</dbReference>
<reference evidence="1 2" key="1">
    <citation type="journal article" date="2012" name="J. Bacteriol.">
        <title>Draft Genome Sequence of the Soil Bacterium Burkholderia terrae Strain BS001, Which Interacts with Fungal Surface Structures.</title>
        <authorList>
            <person name="Nazir R."/>
            <person name="Hansen M.A."/>
            <person name="Sorensen S."/>
            <person name="van Elsas J.D."/>
        </authorList>
    </citation>
    <scope>NUCLEOTIDE SEQUENCE [LARGE SCALE GENOMIC DNA]</scope>
    <source>
        <strain evidence="1 2">BS001</strain>
    </source>
</reference>
<comment type="caution">
    <text evidence="1">The sequence shown here is derived from an EMBL/GenBank/DDBJ whole genome shotgun (WGS) entry which is preliminary data.</text>
</comment>
<protein>
    <submittedName>
        <fullName evidence="1">Uncharacterized protein</fullName>
    </submittedName>
</protein>
<evidence type="ECO:0000313" key="1">
    <source>
        <dbReference type="EMBL" id="EIM98689.1"/>
    </source>
</evidence>
<evidence type="ECO:0000313" key="2">
    <source>
        <dbReference type="Proteomes" id="UP000004980"/>
    </source>
</evidence>
<proteinExistence type="predicted"/>
<name>A0ABP2PMG8_9BURK</name>
<sequence>MVVHRVRPSLMNDGGKVAVIRMPQRPDERMEVLGTFGSSEEATAWLNEHFPAE</sequence>
<accession>A0ABP2PMG8</accession>